<accession>A0A8J2L4J9</accession>
<name>A0A8J2L4J9_9HEXA</name>
<dbReference type="AlphaFoldDB" id="A0A8J2L4J9"/>
<keyword evidence="2" id="KW-1185">Reference proteome</keyword>
<dbReference type="Proteomes" id="UP000708208">
    <property type="component" value="Unassembled WGS sequence"/>
</dbReference>
<evidence type="ECO:0000313" key="2">
    <source>
        <dbReference type="Proteomes" id="UP000708208"/>
    </source>
</evidence>
<proteinExistence type="predicted"/>
<gene>
    <name evidence="1" type="ORF">AFUS01_LOCUS36245</name>
</gene>
<comment type="caution">
    <text evidence="1">The sequence shown here is derived from an EMBL/GenBank/DDBJ whole genome shotgun (WGS) entry which is preliminary data.</text>
</comment>
<reference evidence="1" key="1">
    <citation type="submission" date="2021-06" db="EMBL/GenBank/DDBJ databases">
        <authorList>
            <person name="Hodson N. C."/>
            <person name="Mongue J. A."/>
            <person name="Jaron S. K."/>
        </authorList>
    </citation>
    <scope>NUCLEOTIDE SEQUENCE</scope>
</reference>
<protein>
    <submittedName>
        <fullName evidence="1">Uncharacterized protein</fullName>
    </submittedName>
</protein>
<organism evidence="1 2">
    <name type="scientific">Allacma fusca</name>
    <dbReference type="NCBI Taxonomy" id="39272"/>
    <lineage>
        <taxon>Eukaryota</taxon>
        <taxon>Metazoa</taxon>
        <taxon>Ecdysozoa</taxon>
        <taxon>Arthropoda</taxon>
        <taxon>Hexapoda</taxon>
        <taxon>Collembola</taxon>
        <taxon>Symphypleona</taxon>
        <taxon>Sminthuridae</taxon>
        <taxon>Allacma</taxon>
    </lineage>
</organism>
<dbReference type="EMBL" id="CAJVCH010538867">
    <property type="protein sequence ID" value="CAG7826178.1"/>
    <property type="molecule type" value="Genomic_DNA"/>
</dbReference>
<sequence>MVLVLVKPVEKGPQDISTVEKILRTEIQAHDDVLPKFNPELRFIPGIYEHGRNAFTNGFPVNETFYSGADFIYHFTRSNLRFETVEHIIRLPLRRNFSRYPTNTVDSLVDGMVFLNKLSPTIIFGDQDSPVSKWYVDLSMHRSYRRSNFDAEISVSCESHSENRNCQVALHLQVLDRFGRIYSSRVCRNGFRVVSTETVARYSVPNVVDLMALGRRKNILIQDSKCQFRVILTCFHGYENDESCGLQSGIKGGTITSLYPINTLLYDDNITITTMTGVLVAKRSIFTPETCIYLHEGTLYLRNFTSQPVINLLRFNVTGKVNPQMPYFELLETLYLAHHLQHQKLIGVCLALMVANLTPGSAATVLVIAFVFQASETLCLQIKQYFIRNMASIIKVKNTTHLAKQFPRAVVEIIFGPIRRQRHKIENGHGYLVQKHKTALPLAKFLQQAFYSLANNRES</sequence>
<evidence type="ECO:0000313" key="1">
    <source>
        <dbReference type="EMBL" id="CAG7826178.1"/>
    </source>
</evidence>